<accession>A0ABP7MN32</accession>
<comment type="caution">
    <text evidence="2">The sequence shown here is derived from an EMBL/GenBank/DDBJ whole genome shotgun (WGS) entry which is preliminary data.</text>
</comment>
<dbReference type="Proteomes" id="UP001501727">
    <property type="component" value="Unassembled WGS sequence"/>
</dbReference>
<feature type="compositionally biased region" description="Basic and acidic residues" evidence="1">
    <location>
        <begin position="61"/>
        <end position="76"/>
    </location>
</feature>
<reference evidence="3" key="1">
    <citation type="journal article" date="2019" name="Int. J. Syst. Evol. Microbiol.">
        <title>The Global Catalogue of Microorganisms (GCM) 10K type strain sequencing project: providing services to taxonomists for standard genome sequencing and annotation.</title>
        <authorList>
            <consortium name="The Broad Institute Genomics Platform"/>
            <consortium name="The Broad Institute Genome Sequencing Center for Infectious Disease"/>
            <person name="Wu L."/>
            <person name="Ma J."/>
        </authorList>
    </citation>
    <scope>NUCLEOTIDE SEQUENCE [LARGE SCALE GENOMIC DNA]</scope>
    <source>
        <strain evidence="3">JCM 16916</strain>
    </source>
</reference>
<evidence type="ECO:0000313" key="3">
    <source>
        <dbReference type="Proteomes" id="UP001501727"/>
    </source>
</evidence>
<sequence length="676" mass="74538">MPNPMSRSATPSARLVDAAGLQCPAPADFLQDASADASVATAGPPSQSQSQPQRRVASARRGIDESRAREILEQRHGHGRPLQYQAAPRARAGTTAPAGGTSAMPPSRAAVSNAVTPLFYDDSDGADLAADAPQDPSGAPTLGGMSRPQRITLARPSLAIRALGNMSYGATAADIAAFNAGGSTDAARMTAYVDRQLAWESIDDSALESRLASAGYTTLGKSLQQLWTDHVKSEPDWEVRMRPAWEVQRAALVRAVHSKRQLRELLVTFWHDHFNVMATDYSAGPVYVHYDRDVIRANAFGNFRTLLEAVAQSTAMLYFLDNRSNTRAGPNENFARELMELHTFGAENYLGFMDPFQVPPCPEDPSYPIGYTDVDVYEAAAAFTGWTVKDGHWEFPTEDDGTFTYRSSWHDAGPKFPLGMFLNPEQPALKDGRDILDRLASHPRVAKFICGKLIRRFCADRPSQQLVDSAAAVFRANWQKPDQIKRTLRHILLSDAAFNNWGQKRRRPFEAAAAALRTSGSDWTPRVDDGKSDEFMWRFGFTGHTPYDWPAPNGYPDTAVAWAGSNSFGMTWKLLNWLAETKDGDTPLLPILAATRSGVSKWTSTALVDFWCKRLLGYLPARRGILVDFMRQNGAAGDVIADSDAWSGNDLKQHYNQQRLRSMVSLVMMSPEFLAR</sequence>
<dbReference type="Pfam" id="PF08811">
    <property type="entry name" value="DUF1800"/>
    <property type="match status" value="1"/>
</dbReference>
<name>A0ABP7MN32_9GAMM</name>
<proteinExistence type="predicted"/>
<feature type="region of interest" description="Disordered" evidence="1">
    <location>
        <begin position="125"/>
        <end position="149"/>
    </location>
</feature>
<feature type="compositionally biased region" description="Low complexity" evidence="1">
    <location>
        <begin position="86"/>
        <end position="101"/>
    </location>
</feature>
<dbReference type="RefSeq" id="WP_344759953.1">
    <property type="nucleotide sequence ID" value="NZ_BAAAZU010000012.1"/>
</dbReference>
<evidence type="ECO:0000256" key="1">
    <source>
        <dbReference type="SAM" id="MobiDB-lite"/>
    </source>
</evidence>
<gene>
    <name evidence="2" type="ORF">GCM10022229_21010</name>
</gene>
<dbReference type="EMBL" id="BAAAZU010000012">
    <property type="protein sequence ID" value="GAA3926655.1"/>
    <property type="molecule type" value="Genomic_DNA"/>
</dbReference>
<protein>
    <submittedName>
        <fullName evidence="2">DUF1800 domain-containing protein</fullName>
    </submittedName>
</protein>
<evidence type="ECO:0000313" key="2">
    <source>
        <dbReference type="EMBL" id="GAA3926655.1"/>
    </source>
</evidence>
<organism evidence="2 3">
    <name type="scientific">Luteimonas lutimaris</name>
    <dbReference type="NCBI Taxonomy" id="698645"/>
    <lineage>
        <taxon>Bacteria</taxon>
        <taxon>Pseudomonadati</taxon>
        <taxon>Pseudomonadota</taxon>
        <taxon>Gammaproteobacteria</taxon>
        <taxon>Lysobacterales</taxon>
        <taxon>Lysobacteraceae</taxon>
        <taxon>Luteimonas</taxon>
    </lineage>
</organism>
<feature type="compositionally biased region" description="Low complexity" evidence="1">
    <location>
        <begin position="40"/>
        <end position="60"/>
    </location>
</feature>
<dbReference type="InterPro" id="IPR014917">
    <property type="entry name" value="DUF1800"/>
</dbReference>
<feature type="region of interest" description="Disordered" evidence="1">
    <location>
        <begin position="27"/>
        <end position="108"/>
    </location>
</feature>
<keyword evidence="3" id="KW-1185">Reference proteome</keyword>